<dbReference type="Gene3D" id="2.30.30.90">
    <property type="match status" value="1"/>
</dbReference>
<name>A0A9D1M0D6_9FIRM</name>
<dbReference type="SMART" id="SM00899">
    <property type="entry name" value="FeoA"/>
    <property type="match status" value="1"/>
</dbReference>
<dbReference type="InterPro" id="IPR008988">
    <property type="entry name" value="Transcriptional_repressor_C"/>
</dbReference>
<sequence length="77" mass="8530">MNHIISLYYLPVNTIGTIEHLDCIGSIQRRLLDLGMIKGTRIIPLFKSPAGDPIAYSIRGSVIALRKEDALNIKVLV</sequence>
<organism evidence="3 4">
    <name type="scientific">Candidatus Merdicola faecigallinarum</name>
    <dbReference type="NCBI Taxonomy" id="2840862"/>
    <lineage>
        <taxon>Bacteria</taxon>
        <taxon>Bacillati</taxon>
        <taxon>Bacillota</taxon>
        <taxon>Clostridia</taxon>
        <taxon>Candidatus Merdicola</taxon>
    </lineage>
</organism>
<dbReference type="SUPFAM" id="SSF50037">
    <property type="entry name" value="C-terminal domain of transcriptional repressors"/>
    <property type="match status" value="1"/>
</dbReference>
<dbReference type="InterPro" id="IPR038157">
    <property type="entry name" value="FeoA_core_dom"/>
</dbReference>
<evidence type="ECO:0000259" key="2">
    <source>
        <dbReference type="SMART" id="SM00899"/>
    </source>
</evidence>
<dbReference type="InterPro" id="IPR007167">
    <property type="entry name" value="Fe-transptr_FeoA-like"/>
</dbReference>
<proteinExistence type="predicted"/>
<dbReference type="GO" id="GO:0046914">
    <property type="term" value="F:transition metal ion binding"/>
    <property type="evidence" value="ECO:0007669"/>
    <property type="project" value="InterPro"/>
</dbReference>
<protein>
    <submittedName>
        <fullName evidence="3">Ferrous iron transport protein A</fullName>
    </submittedName>
</protein>
<dbReference type="Proteomes" id="UP000824093">
    <property type="component" value="Unassembled WGS sequence"/>
</dbReference>
<dbReference type="PANTHER" id="PTHR42954:SF2">
    <property type="entry name" value="FE(2+) TRANSPORT PROTEIN A"/>
    <property type="match status" value="1"/>
</dbReference>
<reference evidence="3" key="1">
    <citation type="submission" date="2020-10" db="EMBL/GenBank/DDBJ databases">
        <authorList>
            <person name="Gilroy R."/>
        </authorList>
    </citation>
    <scope>NUCLEOTIDE SEQUENCE</scope>
    <source>
        <strain evidence="3">CHK195-15760</strain>
    </source>
</reference>
<keyword evidence="1" id="KW-0408">Iron</keyword>
<evidence type="ECO:0000313" key="4">
    <source>
        <dbReference type="Proteomes" id="UP000824093"/>
    </source>
</evidence>
<dbReference type="PANTHER" id="PTHR42954">
    <property type="entry name" value="FE(2+) TRANSPORT PROTEIN A"/>
    <property type="match status" value="1"/>
</dbReference>
<gene>
    <name evidence="3" type="ORF">IAB70_01925</name>
</gene>
<evidence type="ECO:0000313" key="3">
    <source>
        <dbReference type="EMBL" id="HIU51374.1"/>
    </source>
</evidence>
<evidence type="ECO:0000256" key="1">
    <source>
        <dbReference type="ARBA" id="ARBA00023004"/>
    </source>
</evidence>
<feature type="domain" description="Ferrous iron transporter FeoA-like" evidence="2">
    <location>
        <begin position="5"/>
        <end position="77"/>
    </location>
</feature>
<dbReference type="Pfam" id="PF04023">
    <property type="entry name" value="FeoA"/>
    <property type="match status" value="1"/>
</dbReference>
<accession>A0A9D1M0D6</accession>
<dbReference type="EMBL" id="DVNH01000016">
    <property type="protein sequence ID" value="HIU51374.1"/>
    <property type="molecule type" value="Genomic_DNA"/>
</dbReference>
<dbReference type="InterPro" id="IPR052713">
    <property type="entry name" value="FeoA"/>
</dbReference>
<dbReference type="AlphaFoldDB" id="A0A9D1M0D6"/>
<reference evidence="3" key="2">
    <citation type="journal article" date="2021" name="PeerJ">
        <title>Extensive microbial diversity within the chicken gut microbiome revealed by metagenomics and culture.</title>
        <authorList>
            <person name="Gilroy R."/>
            <person name="Ravi A."/>
            <person name="Getino M."/>
            <person name="Pursley I."/>
            <person name="Horton D.L."/>
            <person name="Alikhan N.F."/>
            <person name="Baker D."/>
            <person name="Gharbi K."/>
            <person name="Hall N."/>
            <person name="Watson M."/>
            <person name="Adriaenssens E.M."/>
            <person name="Foster-Nyarko E."/>
            <person name="Jarju S."/>
            <person name="Secka A."/>
            <person name="Antonio M."/>
            <person name="Oren A."/>
            <person name="Chaudhuri R.R."/>
            <person name="La Ragione R."/>
            <person name="Hildebrand F."/>
            <person name="Pallen M.J."/>
        </authorList>
    </citation>
    <scope>NUCLEOTIDE SEQUENCE</scope>
    <source>
        <strain evidence="3">CHK195-15760</strain>
    </source>
</reference>
<comment type="caution">
    <text evidence="3">The sequence shown here is derived from an EMBL/GenBank/DDBJ whole genome shotgun (WGS) entry which is preliminary data.</text>
</comment>